<dbReference type="PANTHER" id="PTHR30302">
    <property type="entry name" value="HYDROGENASE 1 MATURATION PROTEASE"/>
    <property type="match status" value="1"/>
</dbReference>
<dbReference type="Gene3D" id="3.40.50.1450">
    <property type="entry name" value="HybD-like"/>
    <property type="match status" value="1"/>
</dbReference>
<sequence>MNSAVEPARLSLADLSHDDCLIYGIGNVGRQDDGLGWAFVDWLEAAGLCIEAERVRNYQLFLEDADLISSKQKVLFIDATRSPEVSTFSLYRARAELDFSFTSHAISIPSIIATCQLCFERQPEVYVLAIRGYEWELQEGLTIAAKSNLDAAIAHFSAELTETHSGPATRKG</sequence>
<reference evidence="1 2" key="1">
    <citation type="submission" date="2021-02" db="EMBL/GenBank/DDBJ databases">
        <title>A novel species of genus Amphritea isolated from a fishpond in China.</title>
        <authorList>
            <person name="Lu H."/>
        </authorList>
    </citation>
    <scope>NUCLEOTIDE SEQUENCE [LARGE SCALE GENOMIC DNA]</scope>
    <source>
        <strain evidence="1 2">RP18W</strain>
    </source>
</reference>
<name>A0ABS2W7A0_9GAMM</name>
<dbReference type="CDD" id="cd06066">
    <property type="entry name" value="H2MP_NAD-link-bidir"/>
    <property type="match status" value="1"/>
</dbReference>
<dbReference type="RefSeq" id="WP_205213432.1">
    <property type="nucleotide sequence ID" value="NZ_JAFFZP010000011.1"/>
</dbReference>
<protein>
    <submittedName>
        <fullName evidence="1">Hydrogenase maturation protease</fullName>
    </submittedName>
</protein>
<organism evidence="1 2">
    <name type="scientific">Amphritea pacifica</name>
    <dbReference type="NCBI Taxonomy" id="2811233"/>
    <lineage>
        <taxon>Bacteria</taxon>
        <taxon>Pseudomonadati</taxon>
        <taxon>Pseudomonadota</taxon>
        <taxon>Gammaproteobacteria</taxon>
        <taxon>Oceanospirillales</taxon>
        <taxon>Oceanospirillaceae</taxon>
        <taxon>Amphritea</taxon>
    </lineage>
</organism>
<dbReference type="SUPFAM" id="SSF53163">
    <property type="entry name" value="HybD-like"/>
    <property type="match status" value="1"/>
</dbReference>
<gene>
    <name evidence="1" type="ORF">JW498_09045</name>
</gene>
<dbReference type="InterPro" id="IPR023430">
    <property type="entry name" value="Pept_HybD-like_dom_sf"/>
</dbReference>
<dbReference type="EMBL" id="JAFFZP010000011">
    <property type="protein sequence ID" value="MBN0987506.1"/>
    <property type="molecule type" value="Genomic_DNA"/>
</dbReference>
<dbReference type="Proteomes" id="UP000760472">
    <property type="component" value="Unassembled WGS sequence"/>
</dbReference>
<keyword evidence="1" id="KW-0378">Hydrolase</keyword>
<keyword evidence="2" id="KW-1185">Reference proteome</keyword>
<evidence type="ECO:0000313" key="1">
    <source>
        <dbReference type="EMBL" id="MBN0987506.1"/>
    </source>
</evidence>
<dbReference type="NCBIfam" id="TIGR00072">
    <property type="entry name" value="hydrog_prot"/>
    <property type="match status" value="1"/>
</dbReference>
<dbReference type="GO" id="GO:0008233">
    <property type="term" value="F:peptidase activity"/>
    <property type="evidence" value="ECO:0007669"/>
    <property type="project" value="UniProtKB-KW"/>
</dbReference>
<comment type="caution">
    <text evidence="1">The sequence shown here is derived from an EMBL/GenBank/DDBJ whole genome shotgun (WGS) entry which is preliminary data.</text>
</comment>
<proteinExistence type="predicted"/>
<dbReference type="PANTHER" id="PTHR30302:SF5">
    <property type="entry name" value="SLR1876 PROTEIN"/>
    <property type="match status" value="1"/>
</dbReference>
<accession>A0ABS2W7A0</accession>
<dbReference type="GO" id="GO:0006508">
    <property type="term" value="P:proteolysis"/>
    <property type="evidence" value="ECO:0007669"/>
    <property type="project" value="UniProtKB-KW"/>
</dbReference>
<evidence type="ECO:0000313" key="2">
    <source>
        <dbReference type="Proteomes" id="UP000760472"/>
    </source>
</evidence>
<keyword evidence="1" id="KW-0645">Protease</keyword>
<dbReference type="InterPro" id="IPR000671">
    <property type="entry name" value="Peptidase_A31"/>
</dbReference>